<dbReference type="EC" id="5.5.1.2" evidence="2"/>
<dbReference type="InterPro" id="IPR000362">
    <property type="entry name" value="Fumarate_lyase_fam"/>
</dbReference>
<dbReference type="NCBIfam" id="TIGR02426">
    <property type="entry name" value="protocat_pcaB"/>
    <property type="match status" value="1"/>
</dbReference>
<evidence type="ECO:0000313" key="5">
    <source>
        <dbReference type="Proteomes" id="UP000001936"/>
    </source>
</evidence>
<keyword evidence="5" id="KW-1185">Reference proteome</keyword>
<dbReference type="HOGENOM" id="CLU_030949_3_0_5"/>
<dbReference type="SUPFAM" id="SSF48557">
    <property type="entry name" value="L-aspartase-like"/>
    <property type="match status" value="1"/>
</dbReference>
<dbReference type="NCBIfam" id="NF004631">
    <property type="entry name" value="PRK05975.1"/>
    <property type="match status" value="1"/>
</dbReference>
<dbReference type="GO" id="GO:0019619">
    <property type="term" value="P:3,4-dihydroxybenzoate catabolic process"/>
    <property type="evidence" value="ECO:0007669"/>
    <property type="project" value="InterPro"/>
</dbReference>
<reference evidence="4 5" key="1">
    <citation type="journal article" date="2006" name="Proc. Natl. Acad. Sci. U.S.A.">
        <title>The partitioned Rhizobium etli genome: genetic and metabolic redundancy in seven interacting replicons.</title>
        <authorList>
            <person name="Gonzalez V."/>
            <person name="Santamaria R.I."/>
            <person name="Bustos P."/>
            <person name="Hernandez-Gonzalez I."/>
            <person name="Medrano-Soto A."/>
            <person name="Moreno-Hagelsieb G."/>
            <person name="Janga S.C."/>
            <person name="Ramirez M.A."/>
            <person name="Jimenez-Jacinto V."/>
            <person name="Collado-Vides J."/>
            <person name="Davila G."/>
        </authorList>
    </citation>
    <scope>NUCLEOTIDE SEQUENCE [LARGE SCALE GENOMIC DNA]</scope>
    <source>
        <strain evidence="5">ATCC 51251 / DSM 11541 / JCM 21823 / NBRC 15573 / CFN 42</strain>
    </source>
</reference>
<proteinExistence type="inferred from homology"/>
<dbReference type="PRINTS" id="PR00149">
    <property type="entry name" value="FUMRATELYASE"/>
</dbReference>
<comment type="similarity">
    <text evidence="1">Belongs to the class-II fumarase/aspartase family.</text>
</comment>
<dbReference type="InterPro" id="IPR012789">
    <property type="entry name" value="Protocat_PcaB-like"/>
</dbReference>
<dbReference type="Proteomes" id="UP000001936">
    <property type="component" value="Plasmid p42e"/>
</dbReference>
<dbReference type="PANTHER" id="PTHR43172:SF2">
    <property type="entry name" value="ADENYLOSUCCINATE LYASE C-TERMINAL DOMAIN-CONTAINING PROTEIN"/>
    <property type="match status" value="1"/>
</dbReference>
<accession>Q2K050</accession>
<dbReference type="Gene3D" id="1.20.200.10">
    <property type="entry name" value="Fumarase/aspartase (Central domain)"/>
    <property type="match status" value="1"/>
</dbReference>
<evidence type="ECO:0000256" key="1">
    <source>
        <dbReference type="ARBA" id="ARBA00034772"/>
    </source>
</evidence>
<dbReference type="AlphaFoldDB" id="Q2K050"/>
<dbReference type="KEGG" id="ret:RHE_PE00055"/>
<keyword evidence="4" id="KW-0413">Isomerase</keyword>
<evidence type="ECO:0000256" key="2">
    <source>
        <dbReference type="NCBIfam" id="TIGR02426"/>
    </source>
</evidence>
<dbReference type="EMBL" id="CP000137">
    <property type="protein sequence ID" value="ABC93494.1"/>
    <property type="molecule type" value="Genomic_DNA"/>
</dbReference>
<geneLocation type="plasmid" evidence="4 5">
    <name>p42e</name>
</geneLocation>
<name>Q2K050_RHIEC</name>
<dbReference type="InterPro" id="IPR008948">
    <property type="entry name" value="L-Aspartase-like"/>
</dbReference>
<protein>
    <recommendedName>
        <fullName evidence="2">3-carboxy-cis,cis-muconate cycloisomerase</fullName>
        <ecNumber evidence="2">5.5.1.2</ecNumber>
    </recommendedName>
</protein>
<gene>
    <name evidence="4" type="primary">pcaB</name>
    <name evidence="4" type="ordered locus">RHE_PE00055</name>
</gene>
<keyword evidence="4" id="KW-0614">Plasmid</keyword>
<organism evidence="4 5">
    <name type="scientific">Rhizobium etli (strain ATCC 51251 / DSM 11541 / JCM 21823 / NBRC 15573 / CFN 42)</name>
    <dbReference type="NCBI Taxonomy" id="347834"/>
    <lineage>
        <taxon>Bacteria</taxon>
        <taxon>Pseudomonadati</taxon>
        <taxon>Pseudomonadota</taxon>
        <taxon>Alphaproteobacteria</taxon>
        <taxon>Hyphomicrobiales</taxon>
        <taxon>Rhizobiaceae</taxon>
        <taxon>Rhizobium/Agrobacterium group</taxon>
        <taxon>Rhizobium</taxon>
    </lineage>
</organism>
<evidence type="ECO:0000313" key="4">
    <source>
        <dbReference type="EMBL" id="ABC93494.1"/>
    </source>
</evidence>
<evidence type="ECO:0000259" key="3">
    <source>
        <dbReference type="Pfam" id="PF00206"/>
    </source>
</evidence>
<sequence>MRGPQLTNEQTMTASPFDHPFLSGLLGDDEIAPHFSAEADIRAMLSFEAALARAEAAHGLIPAEAARKIAEACTGFSPDLASLRSAMAKDGVVVPDFVKQLRAKVGEEAGKNLHLGATSQDVIDTSLMIRLKAVVFLFAGRLSAIIAALEGLDRQFGGNRLMGHTRMQAAIAISVSDRLNVWRAPLATYRDRLTEQSFPVQFGGAAGTLDKLGPQGPAVRASLAQELGLSDTRQWQSARLPIADIAGLFASISGSLGKIGQDIALLAEMGGEIEVSGGGASSAMAHKQNPVAAEVLVSLARFNATALSGIHQSLIHEQERSGAAWTLEWLLLPQMTMGTAASLRLARELTGNIKRLGTG</sequence>
<dbReference type="InterPro" id="IPR022761">
    <property type="entry name" value="Fumarate_lyase_N"/>
</dbReference>
<feature type="domain" description="Fumarate lyase N-terminal" evidence="3">
    <location>
        <begin position="31"/>
        <end position="300"/>
    </location>
</feature>
<dbReference type="PANTHER" id="PTHR43172">
    <property type="entry name" value="ADENYLOSUCCINATE LYASE"/>
    <property type="match status" value="1"/>
</dbReference>
<dbReference type="Pfam" id="PF00206">
    <property type="entry name" value="Lyase_1"/>
    <property type="match status" value="1"/>
</dbReference>
<dbReference type="GO" id="GO:0047472">
    <property type="term" value="F:3-carboxy-cis,cis-muconate cycloisomerase activity"/>
    <property type="evidence" value="ECO:0007669"/>
    <property type="project" value="UniProtKB-UniRule"/>
</dbReference>